<keyword evidence="1" id="KW-0812">Transmembrane</keyword>
<dbReference type="Gramene" id="ONI29146">
    <property type="protein sequence ID" value="ONI29146"/>
    <property type="gene ID" value="PRUPE_1G183000"/>
</dbReference>
<reference evidence="2 3" key="1">
    <citation type="journal article" date="2013" name="Nat. Genet.">
        <title>The high-quality draft genome of peach (Prunus persica) identifies unique patterns of genetic diversity, domestication and genome evolution.</title>
        <authorList>
            <consortium name="International Peach Genome Initiative"/>
            <person name="Verde I."/>
            <person name="Abbott A.G."/>
            <person name="Scalabrin S."/>
            <person name="Jung S."/>
            <person name="Shu S."/>
            <person name="Marroni F."/>
            <person name="Zhebentyayeva T."/>
            <person name="Dettori M.T."/>
            <person name="Grimwood J."/>
            <person name="Cattonaro F."/>
            <person name="Zuccolo A."/>
            <person name="Rossini L."/>
            <person name="Jenkins J."/>
            <person name="Vendramin E."/>
            <person name="Meisel L.A."/>
            <person name="Decroocq V."/>
            <person name="Sosinski B."/>
            <person name="Prochnik S."/>
            <person name="Mitros T."/>
            <person name="Policriti A."/>
            <person name="Cipriani G."/>
            <person name="Dondini L."/>
            <person name="Ficklin S."/>
            <person name="Goodstein D.M."/>
            <person name="Xuan P."/>
            <person name="Del Fabbro C."/>
            <person name="Aramini V."/>
            <person name="Copetti D."/>
            <person name="Gonzalez S."/>
            <person name="Horner D.S."/>
            <person name="Falchi R."/>
            <person name="Lucas S."/>
            <person name="Mica E."/>
            <person name="Maldonado J."/>
            <person name="Lazzari B."/>
            <person name="Bielenberg D."/>
            <person name="Pirona R."/>
            <person name="Miculan M."/>
            <person name="Barakat A."/>
            <person name="Testolin R."/>
            <person name="Stella A."/>
            <person name="Tartarini S."/>
            <person name="Tonutti P."/>
            <person name="Arus P."/>
            <person name="Orellana A."/>
            <person name="Wells C."/>
            <person name="Main D."/>
            <person name="Vizzotto G."/>
            <person name="Silva H."/>
            <person name="Salamini F."/>
            <person name="Schmutz J."/>
            <person name="Morgante M."/>
            <person name="Rokhsar D.S."/>
        </authorList>
    </citation>
    <scope>NUCLEOTIDE SEQUENCE [LARGE SCALE GENOMIC DNA]</scope>
    <source>
        <strain evidence="3">cv. Nemared</strain>
    </source>
</reference>
<name>A0A251QZH7_PRUPE</name>
<evidence type="ECO:0000256" key="1">
    <source>
        <dbReference type="SAM" id="Phobius"/>
    </source>
</evidence>
<proteinExistence type="predicted"/>
<feature type="transmembrane region" description="Helical" evidence="1">
    <location>
        <begin position="73"/>
        <end position="94"/>
    </location>
</feature>
<keyword evidence="3" id="KW-1185">Reference proteome</keyword>
<evidence type="ECO:0000313" key="3">
    <source>
        <dbReference type="Proteomes" id="UP000006882"/>
    </source>
</evidence>
<dbReference type="AlphaFoldDB" id="A0A251QZH7"/>
<sequence length="95" mass="11108">MKAMRPTTFIRIISLHLKAQMLGFNMLTTKKAEVVIKQGRVKTTTFLAIDFMQKTAIGLGLSMLATRTTRSRAYHFFSVFLFFLFKLYFTFYFIC</sequence>
<protein>
    <submittedName>
        <fullName evidence="2">Uncharacterized protein</fullName>
    </submittedName>
</protein>
<evidence type="ECO:0000313" key="2">
    <source>
        <dbReference type="EMBL" id="ONI29146.1"/>
    </source>
</evidence>
<dbReference type="Proteomes" id="UP000006882">
    <property type="component" value="Chromosome G1"/>
</dbReference>
<keyword evidence="1" id="KW-1133">Transmembrane helix</keyword>
<keyword evidence="1" id="KW-0472">Membrane</keyword>
<organism evidence="2 3">
    <name type="scientific">Prunus persica</name>
    <name type="common">Peach</name>
    <name type="synonym">Amygdalus persica</name>
    <dbReference type="NCBI Taxonomy" id="3760"/>
    <lineage>
        <taxon>Eukaryota</taxon>
        <taxon>Viridiplantae</taxon>
        <taxon>Streptophyta</taxon>
        <taxon>Embryophyta</taxon>
        <taxon>Tracheophyta</taxon>
        <taxon>Spermatophyta</taxon>
        <taxon>Magnoliopsida</taxon>
        <taxon>eudicotyledons</taxon>
        <taxon>Gunneridae</taxon>
        <taxon>Pentapetalae</taxon>
        <taxon>rosids</taxon>
        <taxon>fabids</taxon>
        <taxon>Rosales</taxon>
        <taxon>Rosaceae</taxon>
        <taxon>Amygdaloideae</taxon>
        <taxon>Amygdaleae</taxon>
        <taxon>Prunus</taxon>
    </lineage>
</organism>
<accession>A0A251QZH7</accession>
<dbReference type="EMBL" id="CM007651">
    <property type="protein sequence ID" value="ONI29146.1"/>
    <property type="molecule type" value="Genomic_DNA"/>
</dbReference>
<gene>
    <name evidence="2" type="ORF">PRUPE_1G183000</name>
</gene>